<comment type="subcellular location">
    <subcellularLocation>
        <location evidence="1">Cytoplasm</location>
    </subcellularLocation>
</comment>
<dbReference type="GO" id="GO:0044780">
    <property type="term" value="P:bacterial-type flagellum assembly"/>
    <property type="evidence" value="ECO:0007669"/>
    <property type="project" value="InterPro"/>
</dbReference>
<dbReference type="InterPro" id="IPR000194">
    <property type="entry name" value="ATPase_F1/V1/A1_a/bsu_nucl-bd"/>
</dbReference>
<evidence type="ECO:0000256" key="6">
    <source>
        <dbReference type="ARBA" id="ARBA00022927"/>
    </source>
</evidence>
<dbReference type="InterPro" id="IPR005714">
    <property type="entry name" value="ATPase_T3SS_FliI/YscN"/>
</dbReference>
<dbReference type="NCBIfam" id="TIGR01026">
    <property type="entry name" value="fliI_yscN"/>
    <property type="match status" value="1"/>
</dbReference>
<dbReference type="InterPro" id="IPR050053">
    <property type="entry name" value="ATPase_alpha/beta_chains"/>
</dbReference>
<evidence type="ECO:0000256" key="8">
    <source>
        <dbReference type="ARBA" id="ARBA00023065"/>
    </source>
</evidence>
<organism evidence="10 11">
    <name type="scientific">Papillibacter cinnamivorans DSM 12816</name>
    <dbReference type="NCBI Taxonomy" id="1122930"/>
    <lineage>
        <taxon>Bacteria</taxon>
        <taxon>Bacillati</taxon>
        <taxon>Bacillota</taxon>
        <taxon>Clostridia</taxon>
        <taxon>Eubacteriales</taxon>
        <taxon>Oscillospiraceae</taxon>
        <taxon>Papillibacter</taxon>
    </lineage>
</organism>
<dbReference type="STRING" id="1122930.SAMN02745168_0423"/>
<dbReference type="Pfam" id="PF18269">
    <property type="entry name" value="T3SS_ATPase_C"/>
    <property type="match status" value="1"/>
</dbReference>
<dbReference type="OrthoDB" id="9802718at2"/>
<dbReference type="InterPro" id="IPR040627">
    <property type="entry name" value="T3SS_ATPase_C"/>
</dbReference>
<evidence type="ECO:0000256" key="7">
    <source>
        <dbReference type="ARBA" id="ARBA00022967"/>
    </source>
</evidence>
<dbReference type="PANTHER" id="PTHR15184:SF9">
    <property type="entry name" value="SPI-1 TYPE 3 SECRETION SYSTEM ATPASE"/>
    <property type="match status" value="1"/>
</dbReference>
<gene>
    <name evidence="10" type="ORF">SAMN02745168_0423</name>
</gene>
<dbReference type="GO" id="GO:0071973">
    <property type="term" value="P:bacterial-type flagellum-dependent cell motility"/>
    <property type="evidence" value="ECO:0007669"/>
    <property type="project" value="InterPro"/>
</dbReference>
<dbReference type="Pfam" id="PF00006">
    <property type="entry name" value="ATP-synt_ab"/>
    <property type="match status" value="1"/>
</dbReference>
<keyword evidence="3" id="KW-0963">Cytoplasm</keyword>
<dbReference type="InterPro" id="IPR004100">
    <property type="entry name" value="ATPase_F1/V1/A1_a/bsu_N"/>
</dbReference>
<keyword evidence="6" id="KW-0653">Protein transport</keyword>
<proteinExistence type="predicted"/>
<evidence type="ECO:0000256" key="1">
    <source>
        <dbReference type="ARBA" id="ARBA00004496"/>
    </source>
</evidence>
<evidence type="ECO:0000259" key="9">
    <source>
        <dbReference type="SMART" id="SM00382"/>
    </source>
</evidence>
<dbReference type="Pfam" id="PF02874">
    <property type="entry name" value="ATP-synt_ab_N"/>
    <property type="match status" value="1"/>
</dbReference>
<sequence length="437" mass="47590">MSEISLEKYRNVLRSLDPLEYGGKVAKIVGLTVESNGPTVKIGDICRVYSHRGDTFTDAEVVGFKDRRVLLMSFGKLDGIGLGSRVISTNRPFEVPVGEQYIGRVLDALGRPIDEKGPVCPSRYYSVEREPPKPLSRSRIHEVLPLGVKAIDGLLTVGRGQRLGIFAGSGVGKSTLLGMIARNTVADINVITLVGERGREVKDFIEKDLGEAGLKRSILVVATSDQPAMLRLKSAMVGTAIAEYFRDCGYNVLLLMDSLTRFAMAQREIGMAVGEPPISRGFPPSVYSLLPKLLERSGTSDKGSITGLYTVLVEGDDMNEPIADTVRGILDGHIVLSRSLASANHYPAIDILSSVSRVMRDIVSPEHYKNAGFLKNNLAVYKDAKDLIHIGAYKKGSDPEIDKAVTLNGPINRFLQQSVEEECTFDGILEGLSELVR</sequence>
<dbReference type="PANTHER" id="PTHR15184">
    <property type="entry name" value="ATP SYNTHASE"/>
    <property type="match status" value="1"/>
</dbReference>
<evidence type="ECO:0000256" key="4">
    <source>
        <dbReference type="ARBA" id="ARBA00022741"/>
    </source>
</evidence>
<dbReference type="SMART" id="SM00382">
    <property type="entry name" value="AAA"/>
    <property type="match status" value="1"/>
</dbReference>
<dbReference type="InterPro" id="IPR003593">
    <property type="entry name" value="AAA+_ATPase"/>
</dbReference>
<evidence type="ECO:0000256" key="5">
    <source>
        <dbReference type="ARBA" id="ARBA00022840"/>
    </source>
</evidence>
<dbReference type="GO" id="GO:0046933">
    <property type="term" value="F:proton-transporting ATP synthase activity, rotational mechanism"/>
    <property type="evidence" value="ECO:0007669"/>
    <property type="project" value="TreeGrafter"/>
</dbReference>
<accession>A0A1W1YHM9</accession>
<keyword evidence="7" id="KW-1278">Translocase</keyword>
<dbReference type="GO" id="GO:0005524">
    <property type="term" value="F:ATP binding"/>
    <property type="evidence" value="ECO:0007669"/>
    <property type="project" value="UniProtKB-KW"/>
</dbReference>
<reference evidence="10 11" key="1">
    <citation type="submission" date="2017-04" db="EMBL/GenBank/DDBJ databases">
        <authorList>
            <person name="Afonso C.L."/>
            <person name="Miller P.J."/>
            <person name="Scott M.A."/>
            <person name="Spackman E."/>
            <person name="Goraichik I."/>
            <person name="Dimitrov K.M."/>
            <person name="Suarez D.L."/>
            <person name="Swayne D.E."/>
        </authorList>
    </citation>
    <scope>NUCLEOTIDE SEQUENCE [LARGE SCALE GENOMIC DNA]</scope>
    <source>
        <strain evidence="10 11">DSM 12816</strain>
    </source>
</reference>
<dbReference type="EMBL" id="FWXW01000001">
    <property type="protein sequence ID" value="SMC35644.1"/>
    <property type="molecule type" value="Genomic_DNA"/>
</dbReference>
<keyword evidence="11" id="KW-1185">Reference proteome</keyword>
<evidence type="ECO:0000313" key="10">
    <source>
        <dbReference type="EMBL" id="SMC35644.1"/>
    </source>
</evidence>
<dbReference type="CDD" id="cd01136">
    <property type="entry name" value="ATPase_flagellum-secretory_path_III"/>
    <property type="match status" value="1"/>
</dbReference>
<keyword evidence="4" id="KW-0547">Nucleotide-binding</keyword>
<dbReference type="GO" id="GO:0030257">
    <property type="term" value="C:type III protein secretion system complex"/>
    <property type="evidence" value="ECO:0007669"/>
    <property type="project" value="InterPro"/>
</dbReference>
<protein>
    <submittedName>
        <fullName evidence="10">Flagellum-specific ATP synthase</fullName>
    </submittedName>
</protein>
<dbReference type="SUPFAM" id="SSF52540">
    <property type="entry name" value="P-loop containing nucleoside triphosphate hydrolases"/>
    <property type="match status" value="1"/>
</dbReference>
<dbReference type="InterPro" id="IPR022425">
    <property type="entry name" value="FliI_clade2"/>
</dbReference>
<dbReference type="GO" id="GO:0030254">
    <property type="term" value="P:protein secretion by the type III secretion system"/>
    <property type="evidence" value="ECO:0007669"/>
    <property type="project" value="InterPro"/>
</dbReference>
<evidence type="ECO:0000313" key="11">
    <source>
        <dbReference type="Proteomes" id="UP000192790"/>
    </source>
</evidence>
<dbReference type="FunFam" id="3.40.50.12240:FF:000002">
    <property type="entry name" value="Flagellum-specific ATP synthase FliI"/>
    <property type="match status" value="1"/>
</dbReference>
<dbReference type="Gene3D" id="3.40.50.12240">
    <property type="match status" value="1"/>
</dbReference>
<keyword evidence="2" id="KW-0813">Transport</keyword>
<dbReference type="GO" id="GO:0005737">
    <property type="term" value="C:cytoplasm"/>
    <property type="evidence" value="ECO:0007669"/>
    <property type="project" value="UniProtKB-SubCell"/>
</dbReference>
<evidence type="ECO:0000256" key="3">
    <source>
        <dbReference type="ARBA" id="ARBA00022490"/>
    </source>
</evidence>
<dbReference type="NCBIfam" id="TIGR03497">
    <property type="entry name" value="FliI_clade2"/>
    <property type="match status" value="1"/>
</dbReference>
<dbReference type="GO" id="GO:0016887">
    <property type="term" value="F:ATP hydrolysis activity"/>
    <property type="evidence" value="ECO:0007669"/>
    <property type="project" value="InterPro"/>
</dbReference>
<keyword evidence="8" id="KW-0406">Ion transport</keyword>
<dbReference type="RefSeq" id="WP_084233068.1">
    <property type="nucleotide sequence ID" value="NZ_FWXW01000001.1"/>
</dbReference>
<keyword evidence="5" id="KW-0067">ATP-binding</keyword>
<dbReference type="AlphaFoldDB" id="A0A1W1YHM9"/>
<dbReference type="CDD" id="cd18117">
    <property type="entry name" value="ATP-synt_flagellum-secretory_path_III_N"/>
    <property type="match status" value="1"/>
</dbReference>
<dbReference type="InterPro" id="IPR027417">
    <property type="entry name" value="P-loop_NTPase"/>
</dbReference>
<name>A0A1W1YHM9_9FIRM</name>
<feature type="domain" description="AAA+ ATPase" evidence="9">
    <location>
        <begin position="159"/>
        <end position="340"/>
    </location>
</feature>
<dbReference type="Proteomes" id="UP000192790">
    <property type="component" value="Unassembled WGS sequence"/>
</dbReference>
<evidence type="ECO:0000256" key="2">
    <source>
        <dbReference type="ARBA" id="ARBA00022448"/>
    </source>
</evidence>